<evidence type="ECO:0000313" key="1">
    <source>
        <dbReference type="EMBL" id="AIA95429.1"/>
    </source>
</evidence>
<dbReference type="SUPFAM" id="SSF53756">
    <property type="entry name" value="UDP-Glycosyltransferase/glycogen phosphorylase"/>
    <property type="match status" value="1"/>
</dbReference>
<protein>
    <submittedName>
        <fullName evidence="1">CAZy families GT4 protein</fullName>
    </submittedName>
</protein>
<sequence>MAVFHTGDFGLLKKIWFGVVTRLSVLGYHRIVACSHGDAELFRNVAGSRLRIIENGIDQSRFANAASHVPAKAIICFGRFAAHKRIAALFTLLA</sequence>
<proteinExistence type="predicted"/>
<dbReference type="EMBL" id="KF128068">
    <property type="protein sequence ID" value="AIA95429.1"/>
    <property type="molecule type" value="Genomic_DNA"/>
</dbReference>
<accession>A0A060CJN6</accession>
<dbReference type="AlphaFoldDB" id="A0A060CJN6"/>
<organism evidence="1">
    <name type="scientific">uncultured Gluconacetobacter sp</name>
    <dbReference type="NCBI Taxonomy" id="254436"/>
    <lineage>
        <taxon>Bacteria</taxon>
        <taxon>Pseudomonadati</taxon>
        <taxon>Pseudomonadota</taxon>
        <taxon>Alphaproteobacteria</taxon>
        <taxon>Acetobacterales</taxon>
        <taxon>Acetobacteraceae</taxon>
        <taxon>Gluconacetobacter</taxon>
        <taxon>environmental samples</taxon>
    </lineage>
</organism>
<name>A0A060CJN6_9PROT</name>
<reference evidence="1" key="1">
    <citation type="journal article" date="2013" name="Environ. Microbiol.">
        <title>Seasonally variable intestinal metagenomes of the red palm weevil (Rhynchophorus ferrugineus).</title>
        <authorList>
            <person name="Jia S."/>
            <person name="Zhang X."/>
            <person name="Zhang G."/>
            <person name="Yin A."/>
            <person name="Zhang S."/>
            <person name="Li F."/>
            <person name="Wang L."/>
            <person name="Zhao D."/>
            <person name="Yun Q."/>
            <person name="Tala"/>
            <person name="Wang J."/>
            <person name="Sun G."/>
            <person name="Baabdullah M."/>
            <person name="Yu X."/>
            <person name="Hu S."/>
            <person name="Al-Mssallem I.S."/>
            <person name="Yu J."/>
        </authorList>
    </citation>
    <scope>NUCLEOTIDE SEQUENCE</scope>
</reference>
<dbReference type="Gene3D" id="3.40.50.2000">
    <property type="entry name" value="Glycogen Phosphorylase B"/>
    <property type="match status" value="1"/>
</dbReference>
<feature type="non-terminal residue" evidence="1">
    <location>
        <position position="94"/>
    </location>
</feature>